<keyword evidence="2" id="KW-1185">Reference proteome</keyword>
<organism evidence="2 3">
    <name type="scientific">Saccoglossus kowalevskii</name>
    <name type="common">Acorn worm</name>
    <dbReference type="NCBI Taxonomy" id="10224"/>
    <lineage>
        <taxon>Eukaryota</taxon>
        <taxon>Metazoa</taxon>
        <taxon>Hemichordata</taxon>
        <taxon>Enteropneusta</taxon>
        <taxon>Harrimaniidae</taxon>
        <taxon>Saccoglossus</taxon>
    </lineage>
</organism>
<evidence type="ECO:0000256" key="1">
    <source>
        <dbReference type="SAM" id="Phobius"/>
    </source>
</evidence>
<dbReference type="GeneID" id="102806561"/>
<feature type="transmembrane region" description="Helical" evidence="1">
    <location>
        <begin position="39"/>
        <end position="57"/>
    </location>
</feature>
<protein>
    <submittedName>
        <fullName evidence="3">Uncharacterized protein LOC102806561</fullName>
    </submittedName>
</protein>
<reference evidence="3" key="1">
    <citation type="submission" date="2025-08" db="UniProtKB">
        <authorList>
            <consortium name="RefSeq"/>
        </authorList>
    </citation>
    <scope>IDENTIFICATION</scope>
    <source>
        <tissue evidence="3">Testes</tissue>
    </source>
</reference>
<dbReference type="Proteomes" id="UP000694865">
    <property type="component" value="Unplaced"/>
</dbReference>
<name>A0ABM0MN76_SACKO</name>
<dbReference type="RefSeq" id="XP_006821467.1">
    <property type="nucleotide sequence ID" value="XM_006821404.1"/>
</dbReference>
<proteinExistence type="predicted"/>
<sequence length="102" mass="11203">MQPCGTSYAALCKKDIGGTTIVYHSVGKDGGTGFEFWEIPGIIIAVIVIGTIAYTMLRHFCKCLAETCESVCDCCGNMFSSCKRRIDRCYDGGCECSRCERF</sequence>
<evidence type="ECO:0000313" key="2">
    <source>
        <dbReference type="Proteomes" id="UP000694865"/>
    </source>
</evidence>
<accession>A0ABM0MN76</accession>
<evidence type="ECO:0000313" key="3">
    <source>
        <dbReference type="RefSeq" id="XP_006821467.1"/>
    </source>
</evidence>
<keyword evidence="1" id="KW-0472">Membrane</keyword>
<gene>
    <name evidence="3" type="primary">LOC102806561</name>
</gene>
<keyword evidence="1" id="KW-0812">Transmembrane</keyword>
<keyword evidence="1" id="KW-1133">Transmembrane helix</keyword>